<organism evidence="1 2">
    <name type="scientific">Metallococcus carri</name>
    <dbReference type="NCBI Taxonomy" id="1656884"/>
    <lineage>
        <taxon>Bacteria</taxon>
        <taxon>Bacillati</taxon>
        <taxon>Actinomycetota</taxon>
        <taxon>Actinomycetes</taxon>
        <taxon>Micrococcales</taxon>
        <taxon>Dermacoccaceae</taxon>
        <taxon>Metallococcus</taxon>
    </lineage>
</organism>
<accession>A0A967E8Z3</accession>
<dbReference type="EMBL" id="JAAOIV010000005">
    <property type="protein sequence ID" value="NHN55787.1"/>
    <property type="molecule type" value="Genomic_DNA"/>
</dbReference>
<proteinExistence type="predicted"/>
<comment type="caution">
    <text evidence="1">The sequence shown here is derived from an EMBL/GenBank/DDBJ whole genome shotgun (WGS) entry which is preliminary data.</text>
</comment>
<dbReference type="Proteomes" id="UP000744769">
    <property type="component" value="Unassembled WGS sequence"/>
</dbReference>
<evidence type="ECO:0000313" key="1">
    <source>
        <dbReference type="EMBL" id="NHN55787.1"/>
    </source>
</evidence>
<keyword evidence="2" id="KW-1185">Reference proteome</keyword>
<reference evidence="1" key="1">
    <citation type="submission" date="2020-03" db="EMBL/GenBank/DDBJ databases">
        <title>Draft sequencing of Calidifontibacter sp. DB0510.</title>
        <authorList>
            <person name="Kim D.-U."/>
        </authorList>
    </citation>
    <scope>NUCLEOTIDE SEQUENCE</scope>
    <source>
        <strain evidence="1">DB0510</strain>
    </source>
</reference>
<gene>
    <name evidence="1" type="ORF">G9U51_08355</name>
</gene>
<dbReference type="AlphaFoldDB" id="A0A967E8Z3"/>
<name>A0A967E8Z3_9MICO</name>
<protein>
    <submittedName>
        <fullName evidence="1">Uncharacterized protein</fullName>
    </submittedName>
</protein>
<evidence type="ECO:0000313" key="2">
    <source>
        <dbReference type="Proteomes" id="UP000744769"/>
    </source>
</evidence>
<dbReference type="RefSeq" id="WP_166195928.1">
    <property type="nucleotide sequence ID" value="NZ_JAAOIV010000005.1"/>
</dbReference>
<sequence>MRSSIRLEADTPFEVSASVSNEVREQVGVHVQLQYLPGSQAAAAAALERTCLELRRQLLGGADRAE</sequence>